<keyword evidence="3" id="KW-1185">Reference proteome</keyword>
<dbReference type="Pfam" id="PF06985">
    <property type="entry name" value="HET"/>
    <property type="match status" value="1"/>
</dbReference>
<evidence type="ECO:0000259" key="1">
    <source>
        <dbReference type="Pfam" id="PF06985"/>
    </source>
</evidence>
<evidence type="ECO:0000313" key="3">
    <source>
        <dbReference type="Proteomes" id="UP000777438"/>
    </source>
</evidence>
<comment type="caution">
    <text evidence="2">The sequence shown here is derived from an EMBL/GenBank/DDBJ whole genome shotgun (WGS) entry which is preliminary data.</text>
</comment>
<dbReference type="PANTHER" id="PTHR33112:SF10">
    <property type="entry name" value="TOL"/>
    <property type="match status" value="1"/>
</dbReference>
<dbReference type="InterPro" id="IPR010730">
    <property type="entry name" value="HET"/>
</dbReference>
<dbReference type="OrthoDB" id="47007at2759"/>
<sequence length="690" mass="77812">MPLCARCSRLTIDELVENDVLFHPDLLTLKSNAERGCEFCALCWATLQNSQTNDASRLNKLLRGESAWSESKPWTPTMWLRGGHFFNRGTEGAYIEVSCGKEILGGSRDSDRDSETNEPPSISGRLEVYEVPMGPSKYRLRGRRFSVDQDQERYLALIRNWLANCCENHELCKLGLTDKMPTRVIDVDNHDAINPEVRLISSQGIHEKYIALSYCWGATAKDILTLDAATYDAMRKRILESDLAKTHQEVIQIARALRIRYVWIDALCIIQGDAEDWERESVSMASVYGNATLTIVAGRSSDSRKGFITNNLGSGSRVPSCKLPTDTSKDAVGLVVDLPRSCEIGPVSTRGWCFQERLTCRRAVVFGEEQLLLQCIRDTALENGRLWAQRIRPVFLRPAEAIAKTKDATALRDQALQEWYTLLKLFVITNLSNPHDIFAAIAALAQEASRVLNSRYLAGLWECDMARGLLWRPCYHFQAGPNAKIPVTRPKSTFLTKETGAVVRAPSWSWAAVQGPVTQELYTPPQIKKYKDPAYQRVRPKHTNPDRWTLDPHCGVKALHMPTCELQLVGHVAEVEILRQPLSEYLELKPKWLRLTSWTARQSGLLLADREMSGEATAGEGVFSQVAAVGFFDVSAERQCFDHVWCLPIVKDKGLVLKKNADDTFSRVGWFLPRDGDWLAQRKEVEVRLC</sequence>
<organism evidence="2 3">
    <name type="scientific">Thelonectria olida</name>
    <dbReference type="NCBI Taxonomy" id="1576542"/>
    <lineage>
        <taxon>Eukaryota</taxon>
        <taxon>Fungi</taxon>
        <taxon>Dikarya</taxon>
        <taxon>Ascomycota</taxon>
        <taxon>Pezizomycotina</taxon>
        <taxon>Sordariomycetes</taxon>
        <taxon>Hypocreomycetidae</taxon>
        <taxon>Hypocreales</taxon>
        <taxon>Nectriaceae</taxon>
        <taxon>Thelonectria</taxon>
    </lineage>
</organism>
<accession>A0A9P8W066</accession>
<protein>
    <submittedName>
        <fullName evidence="2">Heterokaryon incompatibility protein-domain-containing protein</fullName>
    </submittedName>
</protein>
<proteinExistence type="predicted"/>
<gene>
    <name evidence="2" type="ORF">B0T10DRAFT_490805</name>
</gene>
<name>A0A9P8W066_9HYPO</name>
<dbReference type="Proteomes" id="UP000777438">
    <property type="component" value="Unassembled WGS sequence"/>
</dbReference>
<evidence type="ECO:0000313" key="2">
    <source>
        <dbReference type="EMBL" id="KAH6886188.1"/>
    </source>
</evidence>
<dbReference type="PANTHER" id="PTHR33112">
    <property type="entry name" value="DOMAIN PROTEIN, PUTATIVE-RELATED"/>
    <property type="match status" value="1"/>
</dbReference>
<dbReference type="AlphaFoldDB" id="A0A9P8W066"/>
<reference evidence="2 3" key="1">
    <citation type="journal article" date="2021" name="Nat. Commun.">
        <title>Genetic determinants of endophytism in the Arabidopsis root mycobiome.</title>
        <authorList>
            <person name="Mesny F."/>
            <person name="Miyauchi S."/>
            <person name="Thiergart T."/>
            <person name="Pickel B."/>
            <person name="Atanasova L."/>
            <person name="Karlsson M."/>
            <person name="Huettel B."/>
            <person name="Barry K.W."/>
            <person name="Haridas S."/>
            <person name="Chen C."/>
            <person name="Bauer D."/>
            <person name="Andreopoulos W."/>
            <person name="Pangilinan J."/>
            <person name="LaButti K."/>
            <person name="Riley R."/>
            <person name="Lipzen A."/>
            <person name="Clum A."/>
            <person name="Drula E."/>
            <person name="Henrissat B."/>
            <person name="Kohler A."/>
            <person name="Grigoriev I.V."/>
            <person name="Martin F.M."/>
            <person name="Hacquard S."/>
        </authorList>
    </citation>
    <scope>NUCLEOTIDE SEQUENCE [LARGE SCALE GENOMIC DNA]</scope>
    <source>
        <strain evidence="2 3">MPI-CAGE-CH-0241</strain>
    </source>
</reference>
<dbReference type="EMBL" id="JAGPYM010000016">
    <property type="protein sequence ID" value="KAH6886188.1"/>
    <property type="molecule type" value="Genomic_DNA"/>
</dbReference>
<feature type="domain" description="Heterokaryon incompatibility" evidence="1">
    <location>
        <begin position="209"/>
        <end position="356"/>
    </location>
</feature>